<dbReference type="InterPro" id="IPR018520">
    <property type="entry name" value="UPP_synth-like_CS"/>
</dbReference>
<feature type="binding site" evidence="2">
    <location>
        <position position="96"/>
    </location>
    <ligand>
        <name>substrate</name>
    </ligand>
</feature>
<dbReference type="InterPro" id="IPR036424">
    <property type="entry name" value="UPP_synth-like_sf"/>
</dbReference>
<dbReference type="AlphaFoldDB" id="A0A4R8LG28"/>
<keyword evidence="2" id="KW-0479">Metal-binding</keyword>
<feature type="binding site" evidence="2">
    <location>
        <position position="52"/>
    </location>
    <ligand>
        <name>substrate</name>
    </ligand>
</feature>
<feature type="binding site" evidence="2">
    <location>
        <begin position="48"/>
        <end position="51"/>
    </location>
    <ligand>
        <name>substrate</name>
    </ligand>
</feature>
<keyword evidence="5" id="KW-1185">Reference proteome</keyword>
<evidence type="ECO:0000313" key="4">
    <source>
        <dbReference type="EMBL" id="TDY42072.1"/>
    </source>
</evidence>
<protein>
    <recommendedName>
        <fullName evidence="2">Isoprenyl transferase</fullName>
        <ecNumber evidence="2">2.5.1.-</ecNumber>
    </recommendedName>
</protein>
<evidence type="ECO:0000313" key="5">
    <source>
        <dbReference type="Proteomes" id="UP000295509"/>
    </source>
</evidence>
<feature type="binding site" evidence="2">
    <location>
        <position position="98"/>
    </location>
    <ligand>
        <name>substrate</name>
    </ligand>
</feature>
<feature type="binding site" evidence="2">
    <location>
        <position position="214"/>
    </location>
    <ligand>
        <name>substrate</name>
    </ligand>
</feature>
<keyword evidence="1 2" id="KW-0808">Transferase</keyword>
<dbReference type="Gene3D" id="3.40.1180.10">
    <property type="entry name" value="Decaprenyl diphosphate synthase-like"/>
    <property type="match status" value="1"/>
</dbReference>
<feature type="active site" evidence="2">
    <location>
        <position position="47"/>
    </location>
</feature>
<comment type="caution">
    <text evidence="4">The sequence shown here is derived from an EMBL/GenBank/DDBJ whole genome shotgun (WGS) entry which is preliminary data.</text>
</comment>
<sequence>MPRGIGTFKSLLLYLQSHFPTAMTYTSSTVLVPDVSAVPRHIAIIMDGNGRWATQRRLPRVAGHSRGVDAVRATVEACARCGVEYLTLFAFSSENWRRPEDEVSFLMRLFVTALEREIGKLHANGIRLRVVGDLSAFDRRIQDLIRRAETRTARNTRLTLTIAANYGGRWDIMQATRKLVDQAALAGRPVEVNEEAFSEHLAMAYAPEPDLFIRTGGEQRVSNFLLWQLAYTEFYFTDTFWPDFDADALGHAIASYAERERRFGRTSAQLDTQSPQSQNADSLSC</sequence>
<dbReference type="NCBIfam" id="TIGR00055">
    <property type="entry name" value="uppS"/>
    <property type="match status" value="1"/>
</dbReference>
<feature type="binding site" evidence="2">
    <location>
        <position position="47"/>
    </location>
    <ligand>
        <name>Mg(2+)</name>
        <dbReference type="ChEBI" id="CHEBI:18420"/>
    </ligand>
</feature>
<dbReference type="PANTHER" id="PTHR10291:SF0">
    <property type="entry name" value="DEHYDRODOLICHYL DIPHOSPHATE SYNTHASE 2"/>
    <property type="match status" value="1"/>
</dbReference>
<dbReference type="GO" id="GO:0016094">
    <property type="term" value="P:polyprenol biosynthetic process"/>
    <property type="evidence" value="ECO:0007669"/>
    <property type="project" value="TreeGrafter"/>
</dbReference>
<gene>
    <name evidence="4" type="ORF">BX592_12358</name>
</gene>
<dbReference type="CDD" id="cd00475">
    <property type="entry name" value="Cis_IPPS"/>
    <property type="match status" value="1"/>
</dbReference>
<evidence type="ECO:0000256" key="3">
    <source>
        <dbReference type="SAM" id="MobiDB-lite"/>
    </source>
</evidence>
<comment type="subunit">
    <text evidence="2">Homodimer.</text>
</comment>
<organism evidence="4 5">
    <name type="scientific">Paraburkholderia rhizosphaerae</name>
    <dbReference type="NCBI Taxonomy" id="480658"/>
    <lineage>
        <taxon>Bacteria</taxon>
        <taxon>Pseudomonadati</taxon>
        <taxon>Pseudomonadota</taxon>
        <taxon>Betaproteobacteria</taxon>
        <taxon>Burkholderiales</taxon>
        <taxon>Burkholderiaceae</taxon>
        <taxon>Paraburkholderia</taxon>
    </lineage>
</organism>
<feature type="region of interest" description="Disordered" evidence="3">
    <location>
        <begin position="265"/>
        <end position="285"/>
    </location>
</feature>
<feature type="binding site" evidence="2">
    <location>
        <position position="233"/>
    </location>
    <ligand>
        <name>Mg(2+)</name>
        <dbReference type="ChEBI" id="CHEBI:18420"/>
    </ligand>
</feature>
<keyword evidence="2" id="KW-0460">Magnesium</keyword>
<dbReference type="EC" id="2.5.1.-" evidence="2"/>
<name>A0A4R8LG28_9BURK</name>
<dbReference type="EMBL" id="SORE01000023">
    <property type="protein sequence ID" value="TDY42072.1"/>
    <property type="molecule type" value="Genomic_DNA"/>
</dbReference>
<accession>A0A4R8LG28</accession>
<feature type="binding site" evidence="2">
    <location>
        <begin position="220"/>
        <end position="222"/>
    </location>
    <ligand>
        <name>substrate</name>
    </ligand>
</feature>
<dbReference type="FunFam" id="3.40.1180.10:FF:000001">
    <property type="entry name" value="(2E,6E)-farnesyl-diphosphate-specific ditrans,polycis-undecaprenyl-diphosphate synthase"/>
    <property type="match status" value="1"/>
</dbReference>
<dbReference type="SUPFAM" id="SSF64005">
    <property type="entry name" value="Undecaprenyl diphosphate synthase"/>
    <property type="match status" value="1"/>
</dbReference>
<dbReference type="PANTHER" id="PTHR10291">
    <property type="entry name" value="DEHYDRODOLICHYL DIPHOSPHATE SYNTHASE FAMILY MEMBER"/>
    <property type="match status" value="1"/>
</dbReference>
<reference evidence="4 5" key="1">
    <citation type="submission" date="2019-03" db="EMBL/GenBank/DDBJ databases">
        <title>Genomic Encyclopedia of Type Strains, Phase III (KMG-III): the genomes of soil and plant-associated and newly described type strains.</title>
        <authorList>
            <person name="Whitman W."/>
        </authorList>
    </citation>
    <scope>NUCLEOTIDE SEQUENCE [LARGE SCALE GENOMIC DNA]</scope>
    <source>
        <strain evidence="4 5">LMG 29544</strain>
    </source>
</reference>
<feature type="binding site" evidence="2">
    <location>
        <begin position="92"/>
        <end position="94"/>
    </location>
    <ligand>
        <name>substrate</name>
    </ligand>
</feature>
<dbReference type="Pfam" id="PF01255">
    <property type="entry name" value="Prenyltransf"/>
    <property type="match status" value="1"/>
</dbReference>
<dbReference type="PROSITE" id="PS01066">
    <property type="entry name" value="UPP_SYNTHASE"/>
    <property type="match status" value="1"/>
</dbReference>
<comment type="similarity">
    <text evidence="2">Belongs to the UPP synthase family.</text>
</comment>
<dbReference type="GO" id="GO:0000287">
    <property type="term" value="F:magnesium ion binding"/>
    <property type="evidence" value="ECO:0007669"/>
    <property type="project" value="UniProtKB-UniRule"/>
</dbReference>
<dbReference type="GO" id="GO:0008834">
    <property type="term" value="F:ditrans,polycis-undecaprenyl-diphosphate synthase [(2E,6E)-farnesyl-diphosphate specific] activity"/>
    <property type="evidence" value="ECO:0007669"/>
    <property type="project" value="TreeGrafter"/>
</dbReference>
<dbReference type="InterPro" id="IPR001441">
    <property type="entry name" value="UPP_synth-like"/>
</dbReference>
<feature type="active site" description="Proton acceptor" evidence="2">
    <location>
        <position position="95"/>
    </location>
</feature>
<evidence type="ECO:0000256" key="1">
    <source>
        <dbReference type="ARBA" id="ARBA00022679"/>
    </source>
</evidence>
<dbReference type="HAMAP" id="MF_01139">
    <property type="entry name" value="ISPT"/>
    <property type="match status" value="1"/>
</dbReference>
<dbReference type="GO" id="GO:0005829">
    <property type="term" value="C:cytosol"/>
    <property type="evidence" value="ECO:0007669"/>
    <property type="project" value="TreeGrafter"/>
</dbReference>
<dbReference type="Proteomes" id="UP000295509">
    <property type="component" value="Unassembled WGS sequence"/>
</dbReference>
<feature type="binding site" evidence="2">
    <location>
        <position position="64"/>
    </location>
    <ligand>
        <name>substrate</name>
    </ligand>
</feature>
<comment type="function">
    <text evidence="2">Catalyzes the condensation of isopentenyl diphosphate (IPP) with allylic pyrophosphates generating different type of terpenoids.</text>
</comment>
<feature type="compositionally biased region" description="Polar residues" evidence="3">
    <location>
        <begin position="266"/>
        <end position="285"/>
    </location>
</feature>
<feature type="binding site" evidence="2">
    <location>
        <position position="60"/>
    </location>
    <ligand>
        <name>substrate</name>
    </ligand>
</feature>
<comment type="cofactor">
    <cofactor evidence="2">
        <name>Mg(2+)</name>
        <dbReference type="ChEBI" id="CHEBI:18420"/>
    </cofactor>
    <text evidence="2">Binds 2 magnesium ions per subunit.</text>
</comment>
<evidence type="ECO:0000256" key="2">
    <source>
        <dbReference type="HAMAP-Rule" id="MF_01139"/>
    </source>
</evidence>
<proteinExistence type="inferred from homology"/>